<dbReference type="UniPathway" id="UPA01057">
    <property type="reaction ID" value="UER00900"/>
</dbReference>
<protein>
    <recommendedName>
        <fullName evidence="3">Putative 2-succinyl-6-hydroxy-2,4-cyclohexadiene-1-carboxylate synthase</fullName>
        <shortName evidence="3">SHCHC synthase</shortName>
        <ecNumber evidence="3">4.2.99.20</ecNumber>
    </recommendedName>
</protein>
<comment type="function">
    <text evidence="3">Catalyzes a proton abstraction reaction that results in 2,5-elimination of pyruvate from 2-succinyl-5-enolpyruvyl-6-hydroxy-3-cyclohexene-1-carboxylate (SEPHCHC) and the formation of 2-succinyl-6-hydroxy-2,4-cyclohexadiene-1-carboxylate (SHCHC).</text>
</comment>
<keyword evidence="2 3" id="KW-0456">Lyase</keyword>
<sequence length="269" mass="29301">MNPHSVTRIAYHYLDTGRGDPLVLLHGFTGSSATWDEVVPHFMQRFRVIRIDLPGHGRTPAPVGPTRGALPSVAADIAALLRHLNAAPAHLLGYSMGARLALGIAVLHPDVVRSLILESGSPGLATETERAARRAHDEALATRIERLGIEAFVDEWEQLPLWASQQQLPDYVRQRMRAERLRNSPSGLAASLRSMGTGAQPSFWDALPHLTIPTLAITGALDEKFTAIARQMCARCPAMTHQIIEGAGHAPHLERPLEFARCVFGFAAC</sequence>
<reference evidence="5 6" key="1">
    <citation type="submission" date="2007-08" db="EMBL/GenBank/DDBJ databases">
        <title>Complete sequence of Roseiflexus castenholzii DSM 13941.</title>
        <authorList>
            <consortium name="US DOE Joint Genome Institute"/>
            <person name="Copeland A."/>
            <person name="Lucas S."/>
            <person name="Lapidus A."/>
            <person name="Barry K."/>
            <person name="Glavina del Rio T."/>
            <person name="Dalin E."/>
            <person name="Tice H."/>
            <person name="Pitluck S."/>
            <person name="Thompson L.S."/>
            <person name="Brettin T."/>
            <person name="Bruce D."/>
            <person name="Detter J.C."/>
            <person name="Han C."/>
            <person name="Tapia R."/>
            <person name="Schmutz J."/>
            <person name="Larimer F."/>
            <person name="Land M."/>
            <person name="Hauser L."/>
            <person name="Kyrpides N."/>
            <person name="Mikhailova N."/>
            <person name="Bryant D.A."/>
            <person name="Hanada S."/>
            <person name="Tsukatani Y."/>
            <person name="Richardson P."/>
        </authorList>
    </citation>
    <scope>NUCLEOTIDE SEQUENCE [LARGE SCALE GENOMIC DNA]</scope>
    <source>
        <strain evidence="6">DSM 13941 / HLO8</strain>
    </source>
</reference>
<evidence type="ECO:0000259" key="4">
    <source>
        <dbReference type="Pfam" id="PF00561"/>
    </source>
</evidence>
<dbReference type="InterPro" id="IPR000073">
    <property type="entry name" value="AB_hydrolase_1"/>
</dbReference>
<dbReference type="eggNOG" id="COG2267">
    <property type="taxonomic scope" value="Bacteria"/>
</dbReference>
<evidence type="ECO:0000313" key="5">
    <source>
        <dbReference type="EMBL" id="ABU57407.1"/>
    </source>
</evidence>
<evidence type="ECO:0000256" key="1">
    <source>
        <dbReference type="ARBA" id="ARBA00022428"/>
    </source>
</evidence>
<dbReference type="InterPro" id="IPR000639">
    <property type="entry name" value="Epox_hydrolase-like"/>
</dbReference>
<comment type="pathway">
    <text evidence="3">Quinol/quinone metabolism; 1,4-dihydroxy-2-naphthoate biosynthesis; 1,4-dihydroxy-2-naphthoate from chorismate: step 3/7.</text>
</comment>
<comment type="similarity">
    <text evidence="3">Belongs to the AB hydrolase superfamily. MenH family.</text>
</comment>
<dbReference type="PRINTS" id="PR00412">
    <property type="entry name" value="EPOXHYDRLASE"/>
</dbReference>
<comment type="pathway">
    <text evidence="3">Quinol/quinone metabolism; menaquinone biosynthesis.</text>
</comment>
<name>A7NIU9_ROSCS</name>
<keyword evidence="6" id="KW-1185">Reference proteome</keyword>
<dbReference type="InterPro" id="IPR022485">
    <property type="entry name" value="SHCHC_synthase_MenH"/>
</dbReference>
<dbReference type="PANTHER" id="PTHR42916">
    <property type="entry name" value="2-SUCCINYL-5-ENOLPYRUVYL-6-HYDROXY-3-CYCLOHEXENE-1-CARBOXYLATE SYNTHASE"/>
    <property type="match status" value="1"/>
</dbReference>
<proteinExistence type="inferred from homology"/>
<dbReference type="Pfam" id="PF00561">
    <property type="entry name" value="Abhydrolase_1"/>
    <property type="match status" value="1"/>
</dbReference>
<dbReference type="KEGG" id="rca:Rcas_1310"/>
<evidence type="ECO:0000256" key="3">
    <source>
        <dbReference type="HAMAP-Rule" id="MF_01660"/>
    </source>
</evidence>
<dbReference type="Gene3D" id="3.40.50.1820">
    <property type="entry name" value="alpha/beta hydrolase"/>
    <property type="match status" value="1"/>
</dbReference>
<dbReference type="InterPro" id="IPR029058">
    <property type="entry name" value="AB_hydrolase_fold"/>
</dbReference>
<gene>
    <name evidence="3" type="primary">menH</name>
    <name evidence="5" type="ordered locus">Rcas_1310</name>
</gene>
<organism evidence="5 6">
    <name type="scientific">Roseiflexus castenholzii (strain DSM 13941 / HLO8)</name>
    <dbReference type="NCBI Taxonomy" id="383372"/>
    <lineage>
        <taxon>Bacteria</taxon>
        <taxon>Bacillati</taxon>
        <taxon>Chloroflexota</taxon>
        <taxon>Chloroflexia</taxon>
        <taxon>Chloroflexales</taxon>
        <taxon>Roseiflexineae</taxon>
        <taxon>Roseiflexaceae</taxon>
        <taxon>Roseiflexus</taxon>
    </lineage>
</organism>
<evidence type="ECO:0000256" key="2">
    <source>
        <dbReference type="ARBA" id="ARBA00023239"/>
    </source>
</evidence>
<keyword evidence="1 3" id="KW-0474">Menaquinone biosynthesis</keyword>
<dbReference type="GO" id="GO:0016787">
    <property type="term" value="F:hydrolase activity"/>
    <property type="evidence" value="ECO:0007669"/>
    <property type="project" value="UniProtKB-KW"/>
</dbReference>
<dbReference type="GO" id="GO:0070205">
    <property type="term" value="F:2-succinyl-6-hydroxy-2,4-cyclohexadiene-1-carboxylate synthase activity"/>
    <property type="evidence" value="ECO:0007669"/>
    <property type="project" value="UniProtKB-UniRule"/>
</dbReference>
<dbReference type="EC" id="4.2.99.20" evidence="3"/>
<accession>A7NIU9</accession>
<dbReference type="GO" id="GO:0009234">
    <property type="term" value="P:menaquinone biosynthetic process"/>
    <property type="evidence" value="ECO:0007669"/>
    <property type="project" value="UniProtKB-UniRule"/>
</dbReference>
<dbReference type="AlphaFoldDB" id="A7NIU9"/>
<dbReference type="SUPFAM" id="SSF53474">
    <property type="entry name" value="alpha/beta-Hydrolases"/>
    <property type="match status" value="1"/>
</dbReference>
<comment type="catalytic activity">
    <reaction evidence="3">
        <text>5-enolpyruvoyl-6-hydroxy-2-succinyl-cyclohex-3-ene-1-carboxylate = (1R,6R)-6-hydroxy-2-succinyl-cyclohexa-2,4-diene-1-carboxylate + pyruvate</text>
        <dbReference type="Rhea" id="RHEA:25597"/>
        <dbReference type="ChEBI" id="CHEBI:15361"/>
        <dbReference type="ChEBI" id="CHEBI:58689"/>
        <dbReference type="ChEBI" id="CHEBI:58818"/>
        <dbReference type="EC" id="4.2.99.20"/>
    </reaction>
</comment>
<keyword evidence="5" id="KW-0378">Hydrolase</keyword>
<dbReference type="PANTHER" id="PTHR42916:SF1">
    <property type="entry name" value="PROTEIN PHYLLO, CHLOROPLASTIC"/>
    <property type="match status" value="1"/>
</dbReference>
<dbReference type="EMBL" id="CP000804">
    <property type="protein sequence ID" value="ABU57407.1"/>
    <property type="molecule type" value="Genomic_DNA"/>
</dbReference>
<evidence type="ECO:0000313" key="6">
    <source>
        <dbReference type="Proteomes" id="UP000000263"/>
    </source>
</evidence>
<dbReference type="RefSeq" id="WP_012119837.1">
    <property type="nucleotide sequence ID" value="NC_009767.1"/>
</dbReference>
<feature type="domain" description="AB hydrolase-1" evidence="4">
    <location>
        <begin position="21"/>
        <end position="256"/>
    </location>
</feature>
<dbReference type="HAMAP" id="MF_01660">
    <property type="entry name" value="MenH"/>
    <property type="match status" value="1"/>
</dbReference>
<comment type="subunit">
    <text evidence="3">Monomer.</text>
</comment>
<dbReference type="STRING" id="383372.Rcas_1310"/>
<dbReference type="NCBIfam" id="TIGR03695">
    <property type="entry name" value="menH_SHCHC"/>
    <property type="match status" value="1"/>
</dbReference>
<dbReference type="HOGENOM" id="CLU_020336_50_4_0"/>
<dbReference type="Proteomes" id="UP000000263">
    <property type="component" value="Chromosome"/>
</dbReference>
<dbReference type="UniPathway" id="UPA00079"/>
<dbReference type="PRINTS" id="PR00111">
    <property type="entry name" value="ABHYDROLASE"/>
</dbReference>
<dbReference type="ESTHER" id="roscs-a7niu9">
    <property type="family name" value="MenH_SHCHC"/>
</dbReference>